<evidence type="ECO:0000256" key="4">
    <source>
        <dbReference type="ARBA" id="ARBA00023163"/>
    </source>
</evidence>
<dbReference type="Proteomes" id="UP000308365">
    <property type="component" value="Unassembled WGS sequence"/>
</dbReference>
<proteinExistence type="inferred from homology"/>
<feature type="non-terminal residue" evidence="8">
    <location>
        <position position="1"/>
    </location>
</feature>
<protein>
    <submittedName>
        <fullName evidence="8">Uncharacterized protein</fullName>
    </submittedName>
</protein>
<evidence type="ECO:0000256" key="6">
    <source>
        <dbReference type="ARBA" id="ARBA00038256"/>
    </source>
</evidence>
<evidence type="ECO:0000256" key="1">
    <source>
        <dbReference type="ARBA" id="ARBA00004123"/>
    </source>
</evidence>
<dbReference type="Gene3D" id="1.20.5.1500">
    <property type="match status" value="1"/>
</dbReference>
<accession>A0A4U1F0A7</accession>
<name>A0A4U1F0A7_MONMO</name>
<feature type="region of interest" description="Disordered" evidence="7">
    <location>
        <begin position="1"/>
        <end position="50"/>
    </location>
</feature>
<evidence type="ECO:0000256" key="7">
    <source>
        <dbReference type="SAM" id="MobiDB-lite"/>
    </source>
</evidence>
<dbReference type="GO" id="GO:0005654">
    <property type="term" value="C:nucleoplasm"/>
    <property type="evidence" value="ECO:0007669"/>
    <property type="project" value="UniProtKB-ARBA"/>
</dbReference>
<evidence type="ECO:0000313" key="9">
    <source>
        <dbReference type="Proteomes" id="UP000308365"/>
    </source>
</evidence>
<dbReference type="GO" id="GO:0010468">
    <property type="term" value="P:regulation of gene expression"/>
    <property type="evidence" value="ECO:0007669"/>
    <property type="project" value="UniProtKB-ARBA"/>
</dbReference>
<evidence type="ECO:0000256" key="2">
    <source>
        <dbReference type="ARBA" id="ARBA00022491"/>
    </source>
</evidence>
<reference evidence="9" key="1">
    <citation type="journal article" date="2019" name="IScience">
        <title>Narwhal Genome Reveals Long-Term Low Genetic Diversity despite Current Large Abundance Size.</title>
        <authorList>
            <person name="Westbury M.V."/>
            <person name="Petersen B."/>
            <person name="Garde E."/>
            <person name="Heide-Jorgensen M.P."/>
            <person name="Lorenzen E.D."/>
        </authorList>
    </citation>
    <scope>NUCLEOTIDE SEQUENCE [LARGE SCALE GENOMIC DNA]</scope>
</reference>
<evidence type="ECO:0000256" key="3">
    <source>
        <dbReference type="ARBA" id="ARBA00023015"/>
    </source>
</evidence>
<comment type="similarity">
    <text evidence="6">Belongs to the BRMS1 family.</text>
</comment>
<comment type="caution">
    <text evidence="8">The sequence shown here is derived from an EMBL/GenBank/DDBJ whole genome shotgun (WGS) entry which is preliminary data.</text>
</comment>
<dbReference type="PANTHER" id="PTHR21964">
    <property type="entry name" value="BREAST CANCER METASTASIS-SUPPRESSOR 1"/>
    <property type="match status" value="1"/>
</dbReference>
<dbReference type="FunFam" id="1.20.5.1500:FF:000002">
    <property type="entry name" value="breast cancer metastasis-suppressor 1-like protein-A"/>
    <property type="match status" value="1"/>
</dbReference>
<feature type="compositionally biased region" description="Acidic residues" evidence="7">
    <location>
        <begin position="102"/>
        <end position="137"/>
    </location>
</feature>
<comment type="subcellular location">
    <subcellularLocation>
        <location evidence="1">Nucleus</location>
    </subcellularLocation>
</comment>
<organism evidence="8 9">
    <name type="scientific">Monodon monoceros</name>
    <name type="common">Narwhal</name>
    <name type="synonym">Ceratodon monodon</name>
    <dbReference type="NCBI Taxonomy" id="40151"/>
    <lineage>
        <taxon>Eukaryota</taxon>
        <taxon>Metazoa</taxon>
        <taxon>Chordata</taxon>
        <taxon>Craniata</taxon>
        <taxon>Vertebrata</taxon>
        <taxon>Euteleostomi</taxon>
        <taxon>Mammalia</taxon>
        <taxon>Eutheria</taxon>
        <taxon>Laurasiatheria</taxon>
        <taxon>Artiodactyla</taxon>
        <taxon>Whippomorpha</taxon>
        <taxon>Cetacea</taxon>
        <taxon>Odontoceti</taxon>
        <taxon>Monodontidae</taxon>
        <taxon>Monodon</taxon>
    </lineage>
</organism>
<feature type="compositionally biased region" description="Polar residues" evidence="7">
    <location>
        <begin position="20"/>
        <end position="29"/>
    </location>
</feature>
<keyword evidence="3" id="KW-0805">Transcription regulation</keyword>
<feature type="region of interest" description="Disordered" evidence="7">
    <location>
        <begin position="72"/>
        <end position="139"/>
    </location>
</feature>
<dbReference type="SMART" id="SM01401">
    <property type="entry name" value="Sds3"/>
    <property type="match status" value="1"/>
</dbReference>
<dbReference type="InterPro" id="IPR013907">
    <property type="entry name" value="Sds3"/>
</dbReference>
<dbReference type="Pfam" id="PF08598">
    <property type="entry name" value="Sds3"/>
    <property type="match status" value="1"/>
</dbReference>
<dbReference type="EMBL" id="RWIC01000541">
    <property type="protein sequence ID" value="TKC42562.1"/>
    <property type="molecule type" value="Genomic_DNA"/>
</dbReference>
<keyword evidence="4" id="KW-0804">Transcription</keyword>
<dbReference type="AlphaFoldDB" id="A0A4U1F0A7"/>
<sequence>PRRNYRQPTGPEQDKLQPQARRTASTNGRAPSAKPVGSGGGGEEPRGFRKTSAAGWVGAFGAPFSEAAVAGLGAGSGKRRRGWKMPVHSRGDKKETNHHDEMEVDYAENEGSSSEDEDTESSSVSEDGDSSEMDDEDCERRRMECLDEMSNLEKQFTDLKDQLYKERLSQVDAKLQEVIAGKAPEYLEPLATLQENMQIRTKVAGRKVKHLFHIVENELFNRLKRCLSRIYRELCLESVKNKYECEIQASRQHCEVLLFCLTFKLISTLQVL</sequence>
<feature type="compositionally biased region" description="Basic and acidic residues" evidence="7">
    <location>
        <begin position="89"/>
        <end position="101"/>
    </location>
</feature>
<gene>
    <name evidence="8" type="ORF">EI555_000843</name>
</gene>
<evidence type="ECO:0000313" key="8">
    <source>
        <dbReference type="EMBL" id="TKC42562.1"/>
    </source>
</evidence>
<evidence type="ECO:0000256" key="5">
    <source>
        <dbReference type="ARBA" id="ARBA00023242"/>
    </source>
</evidence>
<keyword evidence="2" id="KW-0678">Repressor</keyword>
<keyword evidence="5" id="KW-0539">Nucleus</keyword>